<gene>
    <name evidence="1" type="ORF">AVEN_167037_1</name>
</gene>
<protein>
    <submittedName>
        <fullName evidence="1">Uncharacterized protein</fullName>
    </submittedName>
</protein>
<accession>A0A4Y2SJU5</accession>
<organism evidence="1 2">
    <name type="scientific">Araneus ventricosus</name>
    <name type="common">Orbweaver spider</name>
    <name type="synonym">Epeira ventricosa</name>
    <dbReference type="NCBI Taxonomy" id="182803"/>
    <lineage>
        <taxon>Eukaryota</taxon>
        <taxon>Metazoa</taxon>
        <taxon>Ecdysozoa</taxon>
        <taxon>Arthropoda</taxon>
        <taxon>Chelicerata</taxon>
        <taxon>Arachnida</taxon>
        <taxon>Araneae</taxon>
        <taxon>Araneomorphae</taxon>
        <taxon>Entelegynae</taxon>
        <taxon>Araneoidea</taxon>
        <taxon>Araneidae</taxon>
        <taxon>Araneus</taxon>
    </lineage>
</organism>
<keyword evidence="2" id="KW-1185">Reference proteome</keyword>
<evidence type="ECO:0000313" key="1">
    <source>
        <dbReference type="EMBL" id="GBN88171.1"/>
    </source>
</evidence>
<sequence length="212" mass="25255">MYEVDYSKGHRELYPYDFRTRKFEYKTNIDGVQIYAKDNDIPYYATFINNFGDTFEYYAKNADDEEYTNKIRYIKKGPSEIYPIKIIGGKTLELYDKNLGYAKDIDNNEYYATNTNSDEYVPQYLKTYAKKGNVEFYPKTRNKKQTYIKDSHNKDILITKPTGGQIYAMNSDKTHCIYPKTSTREEFYAKDENGKEYYGYTFEYPSMNNFFP</sequence>
<dbReference type="EMBL" id="BGPR01022151">
    <property type="protein sequence ID" value="GBN88171.1"/>
    <property type="molecule type" value="Genomic_DNA"/>
</dbReference>
<evidence type="ECO:0000313" key="2">
    <source>
        <dbReference type="Proteomes" id="UP000499080"/>
    </source>
</evidence>
<dbReference type="AlphaFoldDB" id="A0A4Y2SJU5"/>
<proteinExistence type="predicted"/>
<dbReference type="Proteomes" id="UP000499080">
    <property type="component" value="Unassembled WGS sequence"/>
</dbReference>
<name>A0A4Y2SJU5_ARAVE</name>
<comment type="caution">
    <text evidence="1">The sequence shown here is derived from an EMBL/GenBank/DDBJ whole genome shotgun (WGS) entry which is preliminary data.</text>
</comment>
<reference evidence="1 2" key="1">
    <citation type="journal article" date="2019" name="Sci. Rep.">
        <title>Orb-weaving spider Araneus ventricosus genome elucidates the spidroin gene catalogue.</title>
        <authorList>
            <person name="Kono N."/>
            <person name="Nakamura H."/>
            <person name="Ohtoshi R."/>
            <person name="Moran D.A.P."/>
            <person name="Shinohara A."/>
            <person name="Yoshida Y."/>
            <person name="Fujiwara M."/>
            <person name="Mori M."/>
            <person name="Tomita M."/>
            <person name="Arakawa K."/>
        </authorList>
    </citation>
    <scope>NUCLEOTIDE SEQUENCE [LARGE SCALE GENOMIC DNA]</scope>
</reference>